<name>A0ABT7LSK8_9STRE</name>
<protein>
    <recommendedName>
        <fullName evidence="3">Cytosolic protein</fullName>
    </recommendedName>
</protein>
<dbReference type="Proteomes" id="UP001529255">
    <property type="component" value="Unassembled WGS sequence"/>
</dbReference>
<dbReference type="EMBL" id="JASUZV010000001">
    <property type="protein sequence ID" value="MDL5042493.1"/>
    <property type="molecule type" value="Genomic_DNA"/>
</dbReference>
<gene>
    <name evidence="1" type="ORF">QRD39_00005</name>
</gene>
<comment type="caution">
    <text evidence="1">The sequence shown here is derived from an EMBL/GenBank/DDBJ whole genome shotgun (WGS) entry which is preliminary data.</text>
</comment>
<reference evidence="1 2" key="1">
    <citation type="submission" date="2023-06" db="EMBL/GenBank/DDBJ databases">
        <title>A potential novel species of Streptococcus isolated from human milk sample.</title>
        <authorList>
            <person name="Nguyen H.V."/>
            <person name="Trinh A.T.V."/>
            <person name="Hoang A.T.L."/>
            <person name="Bui L.N.H."/>
            <person name="Tran Q.T.L."/>
            <person name="Trinh T."/>
        </authorList>
    </citation>
    <scope>NUCLEOTIDE SEQUENCE [LARGE SCALE GENOMIC DNA]</scope>
    <source>
        <strain evidence="1 2">VTCC 12812</strain>
    </source>
</reference>
<proteinExistence type="predicted"/>
<accession>A0ABT7LSK8</accession>
<organism evidence="1 2">
    <name type="scientific">Streptococcus raffinosi</name>
    <dbReference type="NCBI Taxonomy" id="3053355"/>
    <lineage>
        <taxon>Bacteria</taxon>
        <taxon>Bacillati</taxon>
        <taxon>Bacillota</taxon>
        <taxon>Bacilli</taxon>
        <taxon>Lactobacillales</taxon>
        <taxon>Streptococcaceae</taxon>
        <taxon>Streptococcus</taxon>
    </lineage>
</organism>
<evidence type="ECO:0008006" key="3">
    <source>
        <dbReference type="Google" id="ProtNLM"/>
    </source>
</evidence>
<dbReference type="RefSeq" id="WP_285955213.1">
    <property type="nucleotide sequence ID" value="NZ_JASUZV010000001.1"/>
</dbReference>
<evidence type="ECO:0000313" key="1">
    <source>
        <dbReference type="EMBL" id="MDL5042493.1"/>
    </source>
</evidence>
<evidence type="ECO:0000313" key="2">
    <source>
        <dbReference type="Proteomes" id="UP001529255"/>
    </source>
</evidence>
<sequence>MEITNFIPSQRQAILERFQQVEDLGFGAIRIEMKVSNPIGIIYECYLIAGDNYFSDQPVVSFRILYEKDVERISLDVNDIPGRSSLSNYLQLLNIFEALQNYLNREFSGSLSTVVG</sequence>
<keyword evidence="2" id="KW-1185">Reference proteome</keyword>